<keyword evidence="8" id="KW-1185">Reference proteome</keyword>
<dbReference type="Gene3D" id="1.10.1740.10">
    <property type="match status" value="1"/>
</dbReference>
<dbReference type="GO" id="GO:0016987">
    <property type="term" value="F:sigma factor activity"/>
    <property type="evidence" value="ECO:0007669"/>
    <property type="project" value="UniProtKB-KW"/>
</dbReference>
<gene>
    <name evidence="7" type="ORF">Raf01_93450</name>
</gene>
<dbReference type="GO" id="GO:0006352">
    <property type="term" value="P:DNA-templated transcription initiation"/>
    <property type="evidence" value="ECO:0007669"/>
    <property type="project" value="InterPro"/>
</dbReference>
<comment type="caution">
    <text evidence="7">The sequence shown here is derived from an EMBL/GenBank/DDBJ whole genome shotgun (WGS) entry which is preliminary data.</text>
</comment>
<organism evidence="7 8">
    <name type="scientific">Rugosimonospora africana</name>
    <dbReference type="NCBI Taxonomy" id="556532"/>
    <lineage>
        <taxon>Bacteria</taxon>
        <taxon>Bacillati</taxon>
        <taxon>Actinomycetota</taxon>
        <taxon>Actinomycetes</taxon>
        <taxon>Micromonosporales</taxon>
        <taxon>Micromonosporaceae</taxon>
        <taxon>Rugosimonospora</taxon>
    </lineage>
</organism>
<dbReference type="PANTHER" id="PTHR43133">
    <property type="entry name" value="RNA POLYMERASE ECF-TYPE SIGMA FACTO"/>
    <property type="match status" value="1"/>
</dbReference>
<evidence type="ECO:0000256" key="1">
    <source>
        <dbReference type="ARBA" id="ARBA00010641"/>
    </source>
</evidence>
<dbReference type="RefSeq" id="WP_203924572.1">
    <property type="nucleotide sequence ID" value="NZ_BONZ01000118.1"/>
</dbReference>
<dbReference type="SUPFAM" id="SSF88659">
    <property type="entry name" value="Sigma3 and sigma4 domains of RNA polymerase sigma factors"/>
    <property type="match status" value="1"/>
</dbReference>
<dbReference type="Pfam" id="PF08281">
    <property type="entry name" value="Sigma70_r4_2"/>
    <property type="match status" value="1"/>
</dbReference>
<accession>A0A8J3R3Q5</accession>
<dbReference type="GO" id="GO:0003677">
    <property type="term" value="F:DNA binding"/>
    <property type="evidence" value="ECO:0007669"/>
    <property type="project" value="UniProtKB-KW"/>
</dbReference>
<dbReference type="NCBIfam" id="TIGR02983">
    <property type="entry name" value="SigE-fam_strep"/>
    <property type="match status" value="1"/>
</dbReference>
<evidence type="ECO:0000313" key="8">
    <source>
        <dbReference type="Proteomes" id="UP000642748"/>
    </source>
</evidence>
<proteinExistence type="inferred from homology"/>
<evidence type="ECO:0000256" key="5">
    <source>
        <dbReference type="ARBA" id="ARBA00023163"/>
    </source>
</evidence>
<dbReference type="InterPro" id="IPR013325">
    <property type="entry name" value="RNA_pol_sigma_r2"/>
</dbReference>
<dbReference type="InterPro" id="IPR014325">
    <property type="entry name" value="RNA_pol_sigma-E_actinobac"/>
</dbReference>
<dbReference type="NCBIfam" id="TIGR02937">
    <property type="entry name" value="sigma70-ECF"/>
    <property type="match status" value="1"/>
</dbReference>
<keyword evidence="4" id="KW-0238">DNA-binding</keyword>
<dbReference type="GO" id="GO:0000428">
    <property type="term" value="C:DNA-directed RNA polymerase complex"/>
    <property type="evidence" value="ECO:0007669"/>
    <property type="project" value="UniProtKB-KW"/>
</dbReference>
<dbReference type="SUPFAM" id="SSF88946">
    <property type="entry name" value="Sigma2 domain of RNA polymerase sigma factors"/>
    <property type="match status" value="1"/>
</dbReference>
<evidence type="ECO:0000256" key="4">
    <source>
        <dbReference type="ARBA" id="ARBA00023125"/>
    </source>
</evidence>
<sequence length="167" mass="18790">MPDDELRDFVRVRYLDLLRMAYLLTGSWPGAEDLVQSVLVKVMGRWSRIDDPMAYLRRAMVNQQSSVWHRLRAEVLTARLPERPVAGDVSEEAAQRDELMRALATLPPRTRAVVVLRYWEDLSEAETAQILGCSVGAVKSQGSRGLAQLRTALRPRKTFVGGPSDGR</sequence>
<evidence type="ECO:0000256" key="3">
    <source>
        <dbReference type="ARBA" id="ARBA00023082"/>
    </source>
</evidence>
<dbReference type="PANTHER" id="PTHR43133:SF50">
    <property type="entry name" value="ECF RNA POLYMERASE SIGMA FACTOR SIGM"/>
    <property type="match status" value="1"/>
</dbReference>
<comment type="similarity">
    <text evidence="1">Belongs to the sigma-70 factor family. ECF subfamily.</text>
</comment>
<reference evidence="7" key="1">
    <citation type="submission" date="2021-01" db="EMBL/GenBank/DDBJ databases">
        <title>Whole genome shotgun sequence of Rugosimonospora africana NBRC 104875.</title>
        <authorList>
            <person name="Komaki H."/>
            <person name="Tamura T."/>
        </authorList>
    </citation>
    <scope>NUCLEOTIDE SEQUENCE</scope>
    <source>
        <strain evidence="7">NBRC 104875</strain>
    </source>
</reference>
<dbReference type="InterPro" id="IPR013324">
    <property type="entry name" value="RNA_pol_sigma_r3/r4-like"/>
</dbReference>
<dbReference type="EMBL" id="BONZ01000118">
    <property type="protein sequence ID" value="GIH21173.1"/>
    <property type="molecule type" value="Genomic_DNA"/>
</dbReference>
<keyword evidence="7" id="KW-0240">DNA-directed RNA polymerase</keyword>
<evidence type="ECO:0000256" key="2">
    <source>
        <dbReference type="ARBA" id="ARBA00023015"/>
    </source>
</evidence>
<dbReference type="InterPro" id="IPR039425">
    <property type="entry name" value="RNA_pol_sigma-70-like"/>
</dbReference>
<dbReference type="CDD" id="cd06171">
    <property type="entry name" value="Sigma70_r4"/>
    <property type="match status" value="1"/>
</dbReference>
<name>A0A8J3R3Q5_9ACTN</name>
<keyword evidence="5" id="KW-0804">Transcription</keyword>
<dbReference type="Proteomes" id="UP000642748">
    <property type="component" value="Unassembled WGS sequence"/>
</dbReference>
<evidence type="ECO:0000259" key="6">
    <source>
        <dbReference type="Pfam" id="PF08281"/>
    </source>
</evidence>
<feature type="domain" description="RNA polymerase sigma factor 70 region 4 type 2" evidence="6">
    <location>
        <begin position="97"/>
        <end position="149"/>
    </location>
</feature>
<dbReference type="Gene3D" id="1.10.10.10">
    <property type="entry name" value="Winged helix-like DNA-binding domain superfamily/Winged helix DNA-binding domain"/>
    <property type="match status" value="1"/>
</dbReference>
<dbReference type="AlphaFoldDB" id="A0A8J3R3Q5"/>
<protein>
    <submittedName>
        <fullName evidence="7">DNA-directed RNA polymerase sigma-70 factor</fullName>
    </submittedName>
</protein>
<keyword evidence="2" id="KW-0805">Transcription regulation</keyword>
<keyword evidence="3" id="KW-0731">Sigma factor</keyword>
<dbReference type="InterPro" id="IPR014284">
    <property type="entry name" value="RNA_pol_sigma-70_dom"/>
</dbReference>
<dbReference type="InterPro" id="IPR036388">
    <property type="entry name" value="WH-like_DNA-bd_sf"/>
</dbReference>
<dbReference type="InterPro" id="IPR013249">
    <property type="entry name" value="RNA_pol_sigma70_r4_t2"/>
</dbReference>
<evidence type="ECO:0000313" key="7">
    <source>
        <dbReference type="EMBL" id="GIH21173.1"/>
    </source>
</evidence>